<feature type="transmembrane region" description="Helical" evidence="2">
    <location>
        <begin position="7"/>
        <end position="26"/>
    </location>
</feature>
<gene>
    <name evidence="4" type="ORF">LCGC14_0745940</name>
</gene>
<dbReference type="InterPro" id="IPR007844">
    <property type="entry name" value="AsmA"/>
</dbReference>
<sequence>MRVVFKIIIFIVILVIASLIALPFIIDPNDYKQEISSQVEKATGRNLTLDGDIKLSVFPWIALELGPLSLSNAAGFKADSFAKVQQAEIRIKLMPLLKKQLEMDTVVLDGLVLNLEKDKAGKTNWDDLITKNDTTPDNTKKDDTSPDKGPALSTINIAGVKLTNANILWADASADQTYQLQNFNLNTDPLIPGKPTALDMEFDVASTKPQAKAHIKLDSNVMVDLAKQQYMLTDLNVTTQATGKDLPFSETNLTLSGDINADMMKQLVTVDDLKLAAQAKNDKQSIDAELSAQFSSNLATQQSMIKGLKLTAEVLDPTLPSGKANVDLTADVSADMKQQTMTLSALVVDAYDVIINGDVKASKLLSDTPNFVGNLIVKPFDLRKLANNLKIELPEMADDSTLQMVQLTTEFEGSTQHINAKQLNLTLDQSNLTGRLAINNFAKPAFDFKLNLDQIDADRYLPPVNKTEDEPKTVATTPANTSATDNQLPLDALRQINAKGTIDIGKLKISGTHSEKIHIEINAANGLVNLSPLSANMYQGQYQGNVGLDARGKTLKLSLNESLKGVQVGPLLKDFTGDDKLSGIANAQAKLTGDGATMMQIKQTLSGNGNFSFTDGAVKGINIAESIRKAKAALKGEKLSESDAPVQTDFSNLSGTFTATNGIIDNQDLLAMSPLLRINGAGKIDLPKEGINYGLKVSIVETSKGQGGKTLDDLKGLTIPVKITGTFSQPKPSVDLANMLKDKAKEEVKAKVTEKLKDKLGDDLGGLLGGALDPKSKDSKKESTKDSTTEPAEEKTPEQQLKDKLKGFF</sequence>
<comment type="caution">
    <text evidence="4">The sequence shown here is derived from an EMBL/GenBank/DDBJ whole genome shotgun (WGS) entry which is preliminary data.</text>
</comment>
<dbReference type="PANTHER" id="PTHR30441:SF4">
    <property type="entry name" value="PROTEIN ASMA"/>
    <property type="match status" value="1"/>
</dbReference>
<proteinExistence type="predicted"/>
<evidence type="ECO:0000259" key="3">
    <source>
        <dbReference type="Pfam" id="PF05170"/>
    </source>
</evidence>
<dbReference type="InterPro" id="IPR052894">
    <property type="entry name" value="AsmA-related"/>
</dbReference>
<evidence type="ECO:0000313" key="4">
    <source>
        <dbReference type="EMBL" id="KKN39179.1"/>
    </source>
</evidence>
<dbReference type="Pfam" id="PF05170">
    <property type="entry name" value="AsmA"/>
    <property type="match status" value="1"/>
</dbReference>
<feature type="domain" description="AsmA" evidence="3">
    <location>
        <begin position="4"/>
        <end position="669"/>
    </location>
</feature>
<feature type="region of interest" description="Disordered" evidence="1">
    <location>
        <begin position="462"/>
        <end position="485"/>
    </location>
</feature>
<keyword evidence="2" id="KW-0472">Membrane</keyword>
<feature type="compositionally biased region" description="Basic and acidic residues" evidence="1">
    <location>
        <begin position="774"/>
        <end position="809"/>
    </location>
</feature>
<reference evidence="4" key="1">
    <citation type="journal article" date="2015" name="Nature">
        <title>Complex archaea that bridge the gap between prokaryotes and eukaryotes.</title>
        <authorList>
            <person name="Spang A."/>
            <person name="Saw J.H."/>
            <person name="Jorgensen S.L."/>
            <person name="Zaremba-Niedzwiedzka K."/>
            <person name="Martijn J."/>
            <person name="Lind A.E."/>
            <person name="van Eijk R."/>
            <person name="Schleper C."/>
            <person name="Guy L."/>
            <person name="Ettema T.J."/>
        </authorList>
    </citation>
    <scope>NUCLEOTIDE SEQUENCE</scope>
</reference>
<dbReference type="EMBL" id="LAZR01001778">
    <property type="protein sequence ID" value="KKN39179.1"/>
    <property type="molecule type" value="Genomic_DNA"/>
</dbReference>
<protein>
    <recommendedName>
        <fullName evidence="3">AsmA domain-containing protein</fullName>
    </recommendedName>
</protein>
<feature type="compositionally biased region" description="Polar residues" evidence="1">
    <location>
        <begin position="474"/>
        <end position="485"/>
    </location>
</feature>
<name>A0A0F9Q9J6_9ZZZZ</name>
<dbReference type="GO" id="GO:0090313">
    <property type="term" value="P:regulation of protein targeting to membrane"/>
    <property type="evidence" value="ECO:0007669"/>
    <property type="project" value="TreeGrafter"/>
</dbReference>
<keyword evidence="2" id="KW-0812">Transmembrane</keyword>
<keyword evidence="2" id="KW-1133">Transmembrane helix</keyword>
<evidence type="ECO:0000256" key="1">
    <source>
        <dbReference type="SAM" id="MobiDB-lite"/>
    </source>
</evidence>
<organism evidence="4">
    <name type="scientific">marine sediment metagenome</name>
    <dbReference type="NCBI Taxonomy" id="412755"/>
    <lineage>
        <taxon>unclassified sequences</taxon>
        <taxon>metagenomes</taxon>
        <taxon>ecological metagenomes</taxon>
    </lineage>
</organism>
<feature type="region of interest" description="Disordered" evidence="1">
    <location>
        <begin position="760"/>
        <end position="809"/>
    </location>
</feature>
<dbReference type="PANTHER" id="PTHR30441">
    <property type="entry name" value="DUF748 DOMAIN-CONTAINING PROTEIN"/>
    <property type="match status" value="1"/>
</dbReference>
<accession>A0A0F9Q9J6</accession>
<evidence type="ECO:0000256" key="2">
    <source>
        <dbReference type="SAM" id="Phobius"/>
    </source>
</evidence>
<dbReference type="AlphaFoldDB" id="A0A0F9Q9J6"/>
<feature type="region of interest" description="Disordered" evidence="1">
    <location>
        <begin position="126"/>
        <end position="149"/>
    </location>
</feature>
<dbReference type="GO" id="GO:0005886">
    <property type="term" value="C:plasma membrane"/>
    <property type="evidence" value="ECO:0007669"/>
    <property type="project" value="TreeGrafter"/>
</dbReference>